<evidence type="ECO:0008006" key="4">
    <source>
        <dbReference type="Google" id="ProtNLM"/>
    </source>
</evidence>
<protein>
    <recommendedName>
        <fullName evidence="4">Cyanovirin-N domain-containing protein</fullName>
    </recommendedName>
</protein>
<sequence>MFPTAEPLYRLLFPAALLCLLTGRLGRASTDVSGGSTQIGANGFLSSCVQWGALKNAKYKVAAYCPSLAGRYRWSVIDLNSCLVNIQGELVAQDE</sequence>
<evidence type="ECO:0000313" key="3">
    <source>
        <dbReference type="Proteomes" id="UP001169217"/>
    </source>
</evidence>
<evidence type="ECO:0000313" key="2">
    <source>
        <dbReference type="EMBL" id="KAK0369577.1"/>
    </source>
</evidence>
<keyword evidence="1" id="KW-0732">Signal</keyword>
<comment type="caution">
    <text evidence="2">The sequence shown here is derived from an EMBL/GenBank/DDBJ whole genome shotgun (WGS) entry which is preliminary data.</text>
</comment>
<feature type="signal peptide" evidence="1">
    <location>
        <begin position="1"/>
        <end position="28"/>
    </location>
</feature>
<reference evidence="2" key="1">
    <citation type="submission" date="2023-04" db="EMBL/GenBank/DDBJ databases">
        <title>Colletotrichum limetticola genome sequence.</title>
        <authorList>
            <person name="Baroncelli R."/>
        </authorList>
    </citation>
    <scope>NUCLEOTIDE SEQUENCE</scope>
    <source>
        <strain evidence="2">KLA-Anderson</strain>
    </source>
</reference>
<dbReference type="EMBL" id="JARUPT010000637">
    <property type="protein sequence ID" value="KAK0369577.1"/>
    <property type="molecule type" value="Genomic_DNA"/>
</dbReference>
<dbReference type="SUPFAM" id="SSF51322">
    <property type="entry name" value="Cyanovirin-N"/>
    <property type="match status" value="1"/>
</dbReference>
<dbReference type="Proteomes" id="UP001169217">
    <property type="component" value="Unassembled WGS sequence"/>
</dbReference>
<dbReference type="InterPro" id="IPR036673">
    <property type="entry name" value="Cyanovirin-N_sf"/>
</dbReference>
<feature type="chain" id="PRO_5047362726" description="Cyanovirin-N domain-containing protein" evidence="1">
    <location>
        <begin position="29"/>
        <end position="95"/>
    </location>
</feature>
<name>A0ABQ9PBZ3_9PEZI</name>
<gene>
    <name evidence="2" type="ORF">CLIM01_13067</name>
</gene>
<evidence type="ECO:0000256" key="1">
    <source>
        <dbReference type="SAM" id="SignalP"/>
    </source>
</evidence>
<dbReference type="Gene3D" id="2.30.60.10">
    <property type="entry name" value="Cyanovirin-N"/>
    <property type="match status" value="1"/>
</dbReference>
<accession>A0ABQ9PBZ3</accession>
<proteinExistence type="predicted"/>
<organism evidence="2 3">
    <name type="scientific">Colletotrichum limetticola</name>
    <dbReference type="NCBI Taxonomy" id="1209924"/>
    <lineage>
        <taxon>Eukaryota</taxon>
        <taxon>Fungi</taxon>
        <taxon>Dikarya</taxon>
        <taxon>Ascomycota</taxon>
        <taxon>Pezizomycotina</taxon>
        <taxon>Sordariomycetes</taxon>
        <taxon>Hypocreomycetidae</taxon>
        <taxon>Glomerellales</taxon>
        <taxon>Glomerellaceae</taxon>
        <taxon>Colletotrichum</taxon>
        <taxon>Colletotrichum acutatum species complex</taxon>
    </lineage>
</organism>
<keyword evidence="3" id="KW-1185">Reference proteome</keyword>